<protein>
    <submittedName>
        <fullName evidence="2">Uncharacterized protein</fullName>
    </submittedName>
</protein>
<feature type="transmembrane region" description="Helical" evidence="1">
    <location>
        <begin position="77"/>
        <end position="95"/>
    </location>
</feature>
<evidence type="ECO:0000313" key="2">
    <source>
        <dbReference type="EMBL" id="OGM18953.1"/>
    </source>
</evidence>
<keyword evidence="1" id="KW-0472">Membrane</keyword>
<organism evidence="2 3">
    <name type="scientific">Candidatus Woesebacteria bacterium RIFCSPHIGHO2_01_FULL_37_10</name>
    <dbReference type="NCBI Taxonomy" id="1802489"/>
    <lineage>
        <taxon>Bacteria</taxon>
        <taxon>Candidatus Woeseibacteriota</taxon>
    </lineage>
</organism>
<reference evidence="2 3" key="1">
    <citation type="journal article" date="2016" name="Nat. Commun.">
        <title>Thousands of microbial genomes shed light on interconnected biogeochemical processes in an aquifer system.</title>
        <authorList>
            <person name="Anantharaman K."/>
            <person name="Brown C.T."/>
            <person name="Hug L.A."/>
            <person name="Sharon I."/>
            <person name="Castelle C.J."/>
            <person name="Probst A.J."/>
            <person name="Thomas B.C."/>
            <person name="Singh A."/>
            <person name="Wilkins M.J."/>
            <person name="Karaoz U."/>
            <person name="Brodie E.L."/>
            <person name="Williams K.H."/>
            <person name="Hubbard S.S."/>
            <person name="Banfield J.F."/>
        </authorList>
    </citation>
    <scope>NUCLEOTIDE SEQUENCE [LARGE SCALE GENOMIC DNA]</scope>
</reference>
<sequence>MNITSLGKQTKSMFNTKTLQIYTHKSPLSLRLILVPVLILKLITAPSALAVCPVCTVAVGAGLGISRALGIDDTVTSVWIGGLILSMSFWLIDWINKKYSKLLATNYQLLILAFMYLLTLVPLWYSKYIGREANTIWGIDKILFGTIIGSFVFLAGKWADKKVREIKGKQLFVYQKVVFPVSGLIITSVLIHLAVSRM</sequence>
<feature type="transmembrane region" description="Helical" evidence="1">
    <location>
        <begin position="107"/>
        <end position="125"/>
    </location>
</feature>
<comment type="caution">
    <text evidence="2">The sequence shown here is derived from an EMBL/GenBank/DDBJ whole genome shotgun (WGS) entry which is preliminary data.</text>
</comment>
<feature type="transmembrane region" description="Helical" evidence="1">
    <location>
        <begin position="137"/>
        <end position="156"/>
    </location>
</feature>
<proteinExistence type="predicted"/>
<dbReference type="AlphaFoldDB" id="A0A1F7XV93"/>
<dbReference type="Proteomes" id="UP000178446">
    <property type="component" value="Unassembled WGS sequence"/>
</dbReference>
<accession>A0A1F7XV93</accession>
<name>A0A1F7XV93_9BACT</name>
<evidence type="ECO:0000256" key="1">
    <source>
        <dbReference type="SAM" id="Phobius"/>
    </source>
</evidence>
<keyword evidence="1" id="KW-0812">Transmembrane</keyword>
<dbReference type="EMBL" id="MGGB01000027">
    <property type="protein sequence ID" value="OGM18953.1"/>
    <property type="molecule type" value="Genomic_DNA"/>
</dbReference>
<feature type="transmembrane region" description="Helical" evidence="1">
    <location>
        <begin position="177"/>
        <end position="195"/>
    </location>
</feature>
<feature type="transmembrane region" description="Helical" evidence="1">
    <location>
        <begin position="32"/>
        <end position="65"/>
    </location>
</feature>
<gene>
    <name evidence="2" type="ORF">A2685_01500</name>
</gene>
<evidence type="ECO:0000313" key="3">
    <source>
        <dbReference type="Proteomes" id="UP000178446"/>
    </source>
</evidence>
<keyword evidence="1" id="KW-1133">Transmembrane helix</keyword>